<protein>
    <recommendedName>
        <fullName evidence="1">Pyrrolo-quinoline quinone repeat domain-containing protein</fullName>
    </recommendedName>
</protein>
<organism evidence="2 3">
    <name type="scientific">Virgisporangium aurantiacum</name>
    <dbReference type="NCBI Taxonomy" id="175570"/>
    <lineage>
        <taxon>Bacteria</taxon>
        <taxon>Bacillati</taxon>
        <taxon>Actinomycetota</taxon>
        <taxon>Actinomycetes</taxon>
        <taxon>Micromonosporales</taxon>
        <taxon>Micromonosporaceae</taxon>
        <taxon>Virgisporangium</taxon>
    </lineage>
</organism>
<dbReference type="InterPro" id="IPR015943">
    <property type="entry name" value="WD40/YVTN_repeat-like_dom_sf"/>
</dbReference>
<dbReference type="Pfam" id="PF13360">
    <property type="entry name" value="PQQ_2"/>
    <property type="match status" value="2"/>
</dbReference>
<reference evidence="2" key="1">
    <citation type="submission" date="2021-01" db="EMBL/GenBank/DDBJ databases">
        <title>Whole genome shotgun sequence of Virgisporangium aurantiacum NBRC 16421.</title>
        <authorList>
            <person name="Komaki H."/>
            <person name="Tamura T."/>
        </authorList>
    </citation>
    <scope>NUCLEOTIDE SEQUENCE</scope>
    <source>
        <strain evidence="2">NBRC 16421</strain>
    </source>
</reference>
<sequence>MGRVKSWVGSAVVAVLLLAGCTDDDGGPDPDRFDTGPHRDPAWSVRMPDGFGRPARAQVAGDAVVVEADNGVVVLARSDGAARWQRKESTGSAVRQVRVAGTTLVVDEGDRVRLVDLATGAERPELRGSGLPNSVAVTTTGVYLVESIVDTSGTRLVAYDLAGTARWKREFASHVRLAGSATGDDADPLAAAPPGPVVAGVRQASGMWVNWSLSADTGADLVRLPGDQEFRERGESRIGDTLLTWNEQSSDCALPVTAIDTGTAATRWQGPVGQWTLWRTDKDAWCGGAWRPLVVGGRSLLASTPAEEGQVRDVVSGAVRWTGPPGTYPMTLAGDTLLARAGHGLGALVAVDLAGGAERWRRTLPPANDLAPNELNLRHAGLADAFVLPVADAADAENAPATRVVVFDARTGDPRWSTAGVGFLLGAGGAGVVTAFYEGLSPTDPGPVEIRYTPL</sequence>
<dbReference type="InterPro" id="IPR011047">
    <property type="entry name" value="Quinoprotein_ADH-like_sf"/>
</dbReference>
<dbReference type="Gene3D" id="2.130.10.10">
    <property type="entry name" value="YVTN repeat-like/Quinoprotein amine dehydrogenase"/>
    <property type="match status" value="1"/>
</dbReference>
<accession>A0A8J4EA81</accession>
<feature type="domain" description="Pyrrolo-quinoline quinone repeat" evidence="1">
    <location>
        <begin position="43"/>
        <end position="174"/>
    </location>
</feature>
<dbReference type="PROSITE" id="PS51257">
    <property type="entry name" value="PROKAR_LIPOPROTEIN"/>
    <property type="match status" value="1"/>
</dbReference>
<comment type="caution">
    <text evidence="2">The sequence shown here is derived from an EMBL/GenBank/DDBJ whole genome shotgun (WGS) entry which is preliminary data.</text>
</comment>
<dbReference type="SUPFAM" id="SSF50998">
    <property type="entry name" value="Quinoprotein alcohol dehydrogenase-like"/>
    <property type="match status" value="2"/>
</dbReference>
<evidence type="ECO:0000259" key="1">
    <source>
        <dbReference type="Pfam" id="PF13360"/>
    </source>
</evidence>
<gene>
    <name evidence="2" type="ORF">Vau01_120130</name>
</gene>
<evidence type="ECO:0000313" key="3">
    <source>
        <dbReference type="Proteomes" id="UP000612585"/>
    </source>
</evidence>
<proteinExistence type="predicted"/>
<dbReference type="InterPro" id="IPR002372">
    <property type="entry name" value="PQQ_rpt_dom"/>
</dbReference>
<dbReference type="Proteomes" id="UP000612585">
    <property type="component" value="Unassembled WGS sequence"/>
</dbReference>
<keyword evidence="3" id="KW-1185">Reference proteome</keyword>
<feature type="domain" description="Pyrrolo-quinoline quinone repeat" evidence="1">
    <location>
        <begin position="277"/>
        <end position="419"/>
    </location>
</feature>
<dbReference type="EMBL" id="BOPG01000118">
    <property type="protein sequence ID" value="GIJ64497.1"/>
    <property type="molecule type" value="Genomic_DNA"/>
</dbReference>
<dbReference type="RefSeq" id="WP_204013226.1">
    <property type="nucleotide sequence ID" value="NZ_BOPG01000118.1"/>
</dbReference>
<dbReference type="AlphaFoldDB" id="A0A8J4EA81"/>
<name>A0A8J4EA81_9ACTN</name>
<evidence type="ECO:0000313" key="2">
    <source>
        <dbReference type="EMBL" id="GIJ64497.1"/>
    </source>
</evidence>